<dbReference type="EMBL" id="CP113406">
    <property type="protein sequence ID" value="WAI19182.1"/>
    <property type="molecule type" value="Genomic_DNA"/>
</dbReference>
<feature type="domain" description="POTRA" evidence="10">
    <location>
        <begin position="24"/>
        <end position="91"/>
    </location>
</feature>
<organism evidence="11 12">
    <name type="scientific">Buchnera aphidicola</name>
    <name type="common">Brevicoryne brassicae</name>
    <dbReference type="NCBI Taxonomy" id="911343"/>
    <lineage>
        <taxon>Bacteria</taxon>
        <taxon>Pseudomonadati</taxon>
        <taxon>Pseudomonadota</taxon>
        <taxon>Gammaproteobacteria</taxon>
        <taxon>Enterobacterales</taxon>
        <taxon>Erwiniaceae</taxon>
        <taxon>Buchnera</taxon>
    </lineage>
</organism>
<evidence type="ECO:0000256" key="4">
    <source>
        <dbReference type="ARBA" id="ARBA00022729"/>
    </source>
</evidence>
<dbReference type="InterPro" id="IPR039910">
    <property type="entry name" value="D15-like"/>
</dbReference>
<feature type="domain" description="POTRA" evidence="10">
    <location>
        <begin position="266"/>
        <end position="344"/>
    </location>
</feature>
<sequence length="800" mass="93203" precursor="true">MLIKKFFVCFLMFFSFTVYANNTWTVKDITFKGLENVSKNEALKNILFNIGSKISQNDIKDSIKSLFKTGKFEDIKVVFSGEKIIFDVYERPIISSVVILGNNIIDNTILDKYLTKLNIKKGSVFSAFIENIFIQTVKNFYHDMGRYKFDVKILKNFSTHNDVGLKIIIDEGLPTKINTIKIFGAKKIPEREIISLFKSNKRTPWWNFFYKSIYSPQELSNDLYQLNNFYLNQGYFYFNIDNKKVKFLKDSNFVDIEIHISEGKQYRISNFYINGNLFEYRPLITDMININHDEFYNKEKINIILNKIKRLLYEHGYIDSEIIVIPEINHENKKIILNFNIDIKKKYFVRQIQFRGNELTKDKVLRRLMKQNEGKYFNIKLIESGKDLLEKTKYFNHVEIVQKKITSDSNKVDIIYKVKEQSTGSVNFGLGYGIDSGVSLNASFSQNNILGSGNSLKFSAIKNKNQKYTDISISYPYFIFDKTDLNTRFFYNDFKYNLNSISNLTKNTYGFESNLGFPINDTNKINFGLGYSHNGIINTEKKFKNSLLMKKISNTNFLKNSLVNDFTLNYSWIYDTFKYIYFPISGNQTYISGKHTIPGSDNNFYKIILDSEQYIPLNQENKFIFLSHIHMGIGDSFNKEKLPFYENFYASSANNIRGFRSNTIGPKTIYDNTDLENCIGYKNKNVCESIDSIGGNATFSTNLELITPIPFLDKIYSKFLRSSIFFDVGNIWNTKFNKINDIHSLKLLKNNILNDIYASFGLSLQCFSPIGPLVFSYAIPIQKNKHHQIEAFQFNIGKNW</sequence>
<evidence type="ECO:0000256" key="5">
    <source>
        <dbReference type="ARBA" id="ARBA00022737"/>
    </source>
</evidence>
<evidence type="ECO:0000256" key="6">
    <source>
        <dbReference type="ARBA" id="ARBA00023136"/>
    </source>
</evidence>
<dbReference type="Gene3D" id="3.10.20.310">
    <property type="entry name" value="membrane protein fhac"/>
    <property type="match status" value="5"/>
</dbReference>
<dbReference type="GO" id="GO:0043165">
    <property type="term" value="P:Gram-negative-bacterium-type cell outer membrane assembly"/>
    <property type="evidence" value="ECO:0007669"/>
    <property type="project" value="UniProtKB-UniRule"/>
</dbReference>
<comment type="subunit">
    <text evidence="8">Part of the Bam complex, which is composed of the outer membrane protein BamA, and four lipoproteins BamB, BamC, BamD and BamE.</text>
</comment>
<comment type="subcellular location">
    <subcellularLocation>
        <location evidence="8">Cell outer membrane</location>
    </subcellularLocation>
    <subcellularLocation>
        <location evidence="1">Membrane</location>
    </subcellularLocation>
</comment>
<dbReference type="InterPro" id="IPR023707">
    <property type="entry name" value="OM_assembly_BamA"/>
</dbReference>
<dbReference type="InterPro" id="IPR010827">
    <property type="entry name" value="BamA/TamA_POTRA"/>
</dbReference>
<comment type="function">
    <text evidence="8">Part of the outer membrane protein assembly complex, which is involved in assembly and insertion of beta-barrel proteins into the outer membrane. Constitutes, with BamD, the core component of the assembly machinery.</text>
</comment>
<keyword evidence="6 8" id="KW-0472">Membrane</keyword>
<comment type="similarity">
    <text evidence="8">Belongs to the BamA family.</text>
</comment>
<dbReference type="PROSITE" id="PS51779">
    <property type="entry name" value="POTRA"/>
    <property type="match status" value="5"/>
</dbReference>
<keyword evidence="2 8" id="KW-1134">Transmembrane beta strand</keyword>
<name>A0AAJ5PV90_9GAMM</name>
<dbReference type="Proteomes" id="UP001163440">
    <property type="component" value="Chromosome"/>
</dbReference>
<evidence type="ECO:0000313" key="11">
    <source>
        <dbReference type="EMBL" id="WAI19182.1"/>
    </source>
</evidence>
<evidence type="ECO:0000256" key="2">
    <source>
        <dbReference type="ARBA" id="ARBA00022452"/>
    </source>
</evidence>
<gene>
    <name evidence="8 11" type="primary">bamA</name>
    <name evidence="11" type="ORF">OW720_01220</name>
</gene>
<dbReference type="PANTHER" id="PTHR12815:SF23">
    <property type="entry name" value="OUTER MEMBRANE PROTEIN ASSEMBLY FACTOR BAMA"/>
    <property type="match status" value="1"/>
</dbReference>
<evidence type="ECO:0000313" key="12">
    <source>
        <dbReference type="Proteomes" id="UP001163440"/>
    </source>
</evidence>
<keyword evidence="5 8" id="KW-0677">Repeat</keyword>
<evidence type="ECO:0000256" key="8">
    <source>
        <dbReference type="HAMAP-Rule" id="MF_01430"/>
    </source>
</evidence>
<dbReference type="PANTHER" id="PTHR12815">
    <property type="entry name" value="SORTING AND ASSEMBLY MACHINERY SAMM50 PROTEIN FAMILY MEMBER"/>
    <property type="match status" value="1"/>
</dbReference>
<dbReference type="HAMAP" id="MF_01430">
    <property type="entry name" value="OM_assembly_BamA"/>
    <property type="match status" value="1"/>
</dbReference>
<evidence type="ECO:0000256" key="7">
    <source>
        <dbReference type="ARBA" id="ARBA00023237"/>
    </source>
</evidence>
<proteinExistence type="inferred from homology"/>
<feature type="domain" description="POTRA" evidence="10">
    <location>
        <begin position="175"/>
        <end position="263"/>
    </location>
</feature>
<dbReference type="Pfam" id="PF07244">
    <property type="entry name" value="POTRA"/>
    <property type="match status" value="5"/>
</dbReference>
<dbReference type="NCBIfam" id="TIGR03303">
    <property type="entry name" value="OM_YaeT"/>
    <property type="match status" value="1"/>
</dbReference>
<evidence type="ECO:0000256" key="3">
    <source>
        <dbReference type="ARBA" id="ARBA00022692"/>
    </source>
</evidence>
<dbReference type="Gene3D" id="2.40.160.50">
    <property type="entry name" value="membrane protein fhac: a member of the omp85/tpsb transporter family"/>
    <property type="match status" value="1"/>
</dbReference>
<dbReference type="AlphaFoldDB" id="A0AAJ5PV90"/>
<keyword evidence="3 8" id="KW-0812">Transmembrane</keyword>
<feature type="signal peptide" evidence="8">
    <location>
        <begin position="1"/>
        <end position="20"/>
    </location>
</feature>
<evidence type="ECO:0000256" key="9">
    <source>
        <dbReference type="NCBIfam" id="TIGR03303"/>
    </source>
</evidence>
<dbReference type="InterPro" id="IPR000184">
    <property type="entry name" value="Bac_surfAg_D15"/>
</dbReference>
<feature type="domain" description="POTRA" evidence="10">
    <location>
        <begin position="347"/>
        <end position="421"/>
    </location>
</feature>
<protein>
    <recommendedName>
        <fullName evidence="8 9">Outer membrane protein assembly factor BamA</fullName>
    </recommendedName>
</protein>
<dbReference type="InterPro" id="IPR034746">
    <property type="entry name" value="POTRA"/>
</dbReference>
<dbReference type="PIRSF" id="PIRSF006076">
    <property type="entry name" value="OM_assembly_OMP85"/>
    <property type="match status" value="1"/>
</dbReference>
<dbReference type="Pfam" id="PF01103">
    <property type="entry name" value="Omp85"/>
    <property type="match status" value="1"/>
</dbReference>
<dbReference type="GO" id="GO:1990063">
    <property type="term" value="C:Bam protein complex"/>
    <property type="evidence" value="ECO:0007669"/>
    <property type="project" value="TreeGrafter"/>
</dbReference>
<dbReference type="RefSeq" id="WP_158365634.1">
    <property type="nucleotide sequence ID" value="NZ_CP034882.1"/>
</dbReference>
<reference evidence="11" key="1">
    <citation type="submission" date="2022-11" db="EMBL/GenBank/DDBJ databases">
        <title>The whole genome sequencing of pests is an important tool to study the evolution of the plant-insect interaction and insecticide resistance.</title>
        <authorList>
            <person name="Kananovich Y."/>
        </authorList>
    </citation>
    <scope>NUCLEOTIDE SEQUENCE</scope>
    <source>
        <strain evidence="11">BSU_Bre_2018</strain>
    </source>
</reference>
<keyword evidence="4 8" id="KW-0732">Signal</keyword>
<feature type="chain" id="PRO_5042301739" description="Outer membrane protein assembly factor BamA" evidence="8">
    <location>
        <begin position="21"/>
        <end position="800"/>
    </location>
</feature>
<dbReference type="GO" id="GO:0051205">
    <property type="term" value="P:protein insertion into membrane"/>
    <property type="evidence" value="ECO:0007669"/>
    <property type="project" value="UniProtKB-UniRule"/>
</dbReference>
<accession>A0AAJ5PV90</accession>
<feature type="domain" description="POTRA" evidence="10">
    <location>
        <begin position="92"/>
        <end position="172"/>
    </location>
</feature>
<keyword evidence="7 8" id="KW-0998">Cell outer membrane</keyword>
<evidence type="ECO:0000259" key="10">
    <source>
        <dbReference type="PROSITE" id="PS51779"/>
    </source>
</evidence>
<evidence type="ECO:0000256" key="1">
    <source>
        <dbReference type="ARBA" id="ARBA00004370"/>
    </source>
</evidence>